<sequence>MRTETMTSVELVLLILCIYKCNGANERYNGNSENTRNLGISLNTGILDVPSGSVDSGSSRYPRNSPSQFPETSTGNRRRAPQDEYEFSRNFQLKSSEFQSRGRYQVSRGSSAGSFQDHRRTPEENQQFYDTQANKNAQDKRLGVNHQDYPSSSSTPHQSIKSPTNELHGFLEGWTVGNGQGTIAFGNAEDPIRPKPNQDANQGNRRLPQSSKQRSHYDSNNKEPRRPGQSGFQGNDGEISSGVNIFTGNVNVGRAQVSRENSGAYRSQENANSQSQDNRYSSRIDDVDDDGARRHDPKAAHGDEVTEDHDVTRPEILSGYGENVDDGSNEDSRKSITNLQESDGSEPLNADRGFLGRSEESRSTTMRPAQDNYGTSSTGTYRRKTTRPKNESELGCRLPHQPPGGHYDLGGCNSPCDKEPGDLVPNTSVLTYTCDNGFVRNGSAVSVCLNDSWYMPPSCLKTCPPLESTSVDITCKLRGSKVACDAPVEPATHATLACKPSYKIPLTEDPAYREITCTRKGSWDRILFRCLPKCGTTIAHGSTLVVNGFTAKVGVFPWHVGIYEKKSRHVYEQICAGTLINSNLVVSAAHCFYDDSINEPKPVSKFYAAAGKHYRSWSRDEDYAQKSRIERINIAKRYIGARGNFAQDIALLELKTPFELTDLVHPVCLDWDNVLEREHLQVGRYGKAVGWGKTENGEASEELRGINVPFVSFDQCVADVPEDFRGYITPDKFCAGYRNGSSLCEGDSGGGLFFESNGLWYLRGIVSVSPVRDHSCDYQSYTGFTYFSHFRDWIRTAFLET</sequence>
<keyword evidence="7" id="KW-1185">Reference proteome</keyword>
<feature type="domain" description="Sushi" evidence="6">
    <location>
        <begin position="414"/>
        <end position="461"/>
    </location>
</feature>
<evidence type="ECO:0000313" key="7">
    <source>
        <dbReference type="Proteomes" id="UP000694866"/>
    </source>
</evidence>
<dbReference type="AlphaFoldDB" id="A0A9R1TMW4"/>
<keyword evidence="4" id="KW-0732">Signal</keyword>
<feature type="domain" description="Peptidase S1" evidence="5">
    <location>
        <begin position="545"/>
        <end position="799"/>
    </location>
</feature>
<dbReference type="SMART" id="SM00020">
    <property type="entry name" value="Tryp_SPc"/>
    <property type="match status" value="1"/>
</dbReference>
<dbReference type="InterPro" id="IPR018114">
    <property type="entry name" value="TRYPSIN_HIS"/>
</dbReference>
<organism evidence="7 8">
    <name type="scientific">Fopius arisanus</name>
    <dbReference type="NCBI Taxonomy" id="64838"/>
    <lineage>
        <taxon>Eukaryota</taxon>
        <taxon>Metazoa</taxon>
        <taxon>Ecdysozoa</taxon>
        <taxon>Arthropoda</taxon>
        <taxon>Hexapoda</taxon>
        <taxon>Insecta</taxon>
        <taxon>Pterygota</taxon>
        <taxon>Neoptera</taxon>
        <taxon>Endopterygota</taxon>
        <taxon>Hymenoptera</taxon>
        <taxon>Apocrita</taxon>
        <taxon>Ichneumonoidea</taxon>
        <taxon>Braconidae</taxon>
        <taxon>Opiinae</taxon>
        <taxon>Fopius</taxon>
    </lineage>
</organism>
<dbReference type="InterPro" id="IPR001254">
    <property type="entry name" value="Trypsin_dom"/>
</dbReference>
<accession>A0A9R1TMW4</accession>
<evidence type="ECO:0000256" key="1">
    <source>
        <dbReference type="ARBA" id="ARBA00023157"/>
    </source>
</evidence>
<dbReference type="PROSITE" id="PS00134">
    <property type="entry name" value="TRYPSIN_HIS"/>
    <property type="match status" value="1"/>
</dbReference>
<dbReference type="GeneID" id="105271662"/>
<feature type="signal peptide" evidence="4">
    <location>
        <begin position="1"/>
        <end position="23"/>
    </location>
</feature>
<feature type="region of interest" description="Disordered" evidence="3">
    <location>
        <begin position="181"/>
        <end position="243"/>
    </location>
</feature>
<dbReference type="Proteomes" id="UP000694866">
    <property type="component" value="Unplaced"/>
</dbReference>
<dbReference type="InterPro" id="IPR009003">
    <property type="entry name" value="Peptidase_S1_PA"/>
</dbReference>
<evidence type="ECO:0000256" key="4">
    <source>
        <dbReference type="SAM" id="SignalP"/>
    </source>
</evidence>
<dbReference type="SUPFAM" id="SSF57535">
    <property type="entry name" value="Complement control module/SCR domain"/>
    <property type="match status" value="1"/>
</dbReference>
<comment type="caution">
    <text evidence="2">Lacks conserved residue(s) required for the propagation of feature annotation.</text>
</comment>
<dbReference type="Gene3D" id="2.40.10.10">
    <property type="entry name" value="Trypsin-like serine proteases"/>
    <property type="match status" value="1"/>
</dbReference>
<evidence type="ECO:0000256" key="2">
    <source>
        <dbReference type="PROSITE-ProRule" id="PRU00302"/>
    </source>
</evidence>
<dbReference type="PROSITE" id="PS50240">
    <property type="entry name" value="TRYPSIN_DOM"/>
    <property type="match status" value="1"/>
</dbReference>
<protein>
    <submittedName>
        <fullName evidence="8">Uncharacterized protein isoform X1</fullName>
    </submittedName>
</protein>
<feature type="compositionally biased region" description="Polar residues" evidence="3">
    <location>
        <begin position="61"/>
        <end position="75"/>
    </location>
</feature>
<evidence type="ECO:0000313" key="8">
    <source>
        <dbReference type="RefSeq" id="XP_011311658.1"/>
    </source>
</evidence>
<dbReference type="SUPFAM" id="SSF50494">
    <property type="entry name" value="Trypsin-like serine proteases"/>
    <property type="match status" value="1"/>
</dbReference>
<dbReference type="GO" id="GO:0006508">
    <property type="term" value="P:proteolysis"/>
    <property type="evidence" value="ECO:0007669"/>
    <property type="project" value="InterPro"/>
</dbReference>
<dbReference type="InterPro" id="IPR001314">
    <property type="entry name" value="Peptidase_S1A"/>
</dbReference>
<dbReference type="PROSITE" id="PS50923">
    <property type="entry name" value="SUSHI"/>
    <property type="match status" value="1"/>
</dbReference>
<dbReference type="Pfam" id="PF00084">
    <property type="entry name" value="Sushi"/>
    <property type="match status" value="1"/>
</dbReference>
<dbReference type="PANTHER" id="PTHR24252:SF7">
    <property type="entry name" value="HYALIN"/>
    <property type="match status" value="1"/>
</dbReference>
<proteinExistence type="predicted"/>
<feature type="compositionally biased region" description="Polar residues" evidence="3">
    <location>
        <begin position="258"/>
        <end position="279"/>
    </location>
</feature>
<dbReference type="CDD" id="cd00190">
    <property type="entry name" value="Tryp_SPc"/>
    <property type="match status" value="1"/>
</dbReference>
<feature type="compositionally biased region" description="Basic and acidic residues" evidence="3">
    <location>
        <begin position="215"/>
        <end position="226"/>
    </location>
</feature>
<keyword evidence="1" id="KW-1015">Disulfide bond</keyword>
<feature type="region of interest" description="Disordered" evidence="3">
    <location>
        <begin position="258"/>
        <end position="402"/>
    </location>
</feature>
<dbReference type="InterPro" id="IPR035976">
    <property type="entry name" value="Sushi/SCR/CCP_sf"/>
</dbReference>
<feature type="compositionally biased region" description="Polar residues" evidence="3">
    <location>
        <begin position="148"/>
        <end position="165"/>
    </location>
</feature>
<keyword evidence="2" id="KW-0768">Sushi</keyword>
<dbReference type="OrthoDB" id="2019384at2759"/>
<feature type="compositionally biased region" description="Polar residues" evidence="3">
    <location>
        <begin position="124"/>
        <end position="136"/>
    </location>
</feature>
<dbReference type="Gene3D" id="2.10.70.10">
    <property type="entry name" value="Complement Module, domain 1"/>
    <property type="match status" value="1"/>
</dbReference>
<dbReference type="PRINTS" id="PR00722">
    <property type="entry name" value="CHYMOTRYPSIN"/>
</dbReference>
<feature type="compositionally biased region" description="Polar residues" evidence="3">
    <location>
        <begin position="198"/>
        <end position="212"/>
    </location>
</feature>
<dbReference type="PANTHER" id="PTHR24252">
    <property type="entry name" value="ACROSIN-RELATED"/>
    <property type="match status" value="1"/>
</dbReference>
<evidence type="ECO:0000259" key="6">
    <source>
        <dbReference type="PROSITE" id="PS50923"/>
    </source>
</evidence>
<evidence type="ECO:0000259" key="5">
    <source>
        <dbReference type="PROSITE" id="PS50240"/>
    </source>
</evidence>
<dbReference type="InterPro" id="IPR000436">
    <property type="entry name" value="Sushi_SCR_CCP_dom"/>
</dbReference>
<dbReference type="SMART" id="SM00032">
    <property type="entry name" value="CCP"/>
    <property type="match status" value="1"/>
</dbReference>
<feature type="compositionally biased region" description="Polar residues" evidence="3">
    <location>
        <begin position="363"/>
        <end position="380"/>
    </location>
</feature>
<feature type="region of interest" description="Disordered" evidence="3">
    <location>
        <begin position="98"/>
        <end position="165"/>
    </location>
</feature>
<dbReference type="CDD" id="cd00033">
    <property type="entry name" value="CCP"/>
    <property type="match status" value="1"/>
</dbReference>
<dbReference type="GO" id="GO:0004252">
    <property type="term" value="F:serine-type endopeptidase activity"/>
    <property type="evidence" value="ECO:0007669"/>
    <property type="project" value="InterPro"/>
</dbReference>
<name>A0A9R1TMW4_9HYME</name>
<feature type="compositionally biased region" description="Basic and acidic residues" evidence="3">
    <location>
        <begin position="280"/>
        <end position="313"/>
    </location>
</feature>
<dbReference type="RefSeq" id="XP_011311658.1">
    <property type="nucleotide sequence ID" value="XM_011313356.1"/>
</dbReference>
<evidence type="ECO:0000256" key="3">
    <source>
        <dbReference type="SAM" id="MobiDB-lite"/>
    </source>
</evidence>
<gene>
    <name evidence="8" type="primary">LOC105271662</name>
</gene>
<feature type="chain" id="PRO_5040435906" evidence="4">
    <location>
        <begin position="24"/>
        <end position="801"/>
    </location>
</feature>
<reference evidence="8" key="1">
    <citation type="submission" date="2025-08" db="UniProtKB">
        <authorList>
            <consortium name="RefSeq"/>
        </authorList>
    </citation>
    <scope>IDENTIFICATION</scope>
    <source>
        <strain evidence="8">USDA-PBARC FA_bdor</strain>
        <tissue evidence="8">Whole organism</tissue>
    </source>
</reference>
<feature type="region of interest" description="Disordered" evidence="3">
    <location>
        <begin position="51"/>
        <end position="83"/>
    </location>
</feature>
<dbReference type="InterPro" id="IPR043504">
    <property type="entry name" value="Peptidase_S1_PA_chymotrypsin"/>
</dbReference>
<dbReference type="KEGG" id="fas:105271662"/>
<dbReference type="Pfam" id="PF00089">
    <property type="entry name" value="Trypsin"/>
    <property type="match status" value="1"/>
</dbReference>